<comment type="caution">
    <text evidence="1">The sequence shown here is derived from an EMBL/GenBank/DDBJ whole genome shotgun (WGS) entry which is preliminary data.</text>
</comment>
<name>A0AAD6PFH5_9ROSI</name>
<evidence type="ECO:0000313" key="2">
    <source>
        <dbReference type="Proteomes" id="UP001162972"/>
    </source>
</evidence>
<protein>
    <submittedName>
        <fullName evidence="1">Uncharacterized protein</fullName>
    </submittedName>
</protein>
<sequence length="37" mass="4230">MLIYFTMPREGKLGAAESHWNNLPQVLLWTSNAIDLV</sequence>
<proteinExistence type="predicted"/>
<dbReference type="EMBL" id="JAPFFJ010000005">
    <property type="protein sequence ID" value="KAJ6427691.1"/>
    <property type="molecule type" value="Genomic_DNA"/>
</dbReference>
<dbReference type="AlphaFoldDB" id="A0AAD6PFH5"/>
<accession>A0AAD6PFH5</accession>
<organism evidence="1 2">
    <name type="scientific">Salix udensis</name>
    <dbReference type="NCBI Taxonomy" id="889485"/>
    <lineage>
        <taxon>Eukaryota</taxon>
        <taxon>Viridiplantae</taxon>
        <taxon>Streptophyta</taxon>
        <taxon>Embryophyta</taxon>
        <taxon>Tracheophyta</taxon>
        <taxon>Spermatophyta</taxon>
        <taxon>Magnoliopsida</taxon>
        <taxon>eudicotyledons</taxon>
        <taxon>Gunneridae</taxon>
        <taxon>Pentapetalae</taxon>
        <taxon>rosids</taxon>
        <taxon>fabids</taxon>
        <taxon>Malpighiales</taxon>
        <taxon>Salicaceae</taxon>
        <taxon>Saliceae</taxon>
        <taxon>Salix</taxon>
    </lineage>
</organism>
<gene>
    <name evidence="1" type="ORF">OIU84_023145</name>
</gene>
<dbReference type="Proteomes" id="UP001162972">
    <property type="component" value="Chromosome 1"/>
</dbReference>
<reference evidence="1 2" key="1">
    <citation type="journal article" date="2023" name="Int. J. Mol. Sci.">
        <title>De Novo Assembly and Annotation of 11 Diverse Shrub Willow (Salix) Genomes Reveals Novel Gene Organization in Sex-Linked Regions.</title>
        <authorList>
            <person name="Hyden B."/>
            <person name="Feng K."/>
            <person name="Yates T.B."/>
            <person name="Jawdy S."/>
            <person name="Cereghino C."/>
            <person name="Smart L.B."/>
            <person name="Muchero W."/>
        </authorList>
    </citation>
    <scope>NUCLEOTIDE SEQUENCE [LARGE SCALE GENOMIC DNA]</scope>
    <source>
        <tissue evidence="1">Shoot tip</tissue>
    </source>
</reference>
<evidence type="ECO:0000313" key="1">
    <source>
        <dbReference type="EMBL" id="KAJ6427691.1"/>
    </source>
</evidence>
<keyword evidence="2" id="KW-1185">Reference proteome</keyword>